<organism evidence="3 4">
    <name type="scientific">Psylliodes chrysocephalus</name>
    <dbReference type="NCBI Taxonomy" id="3402493"/>
    <lineage>
        <taxon>Eukaryota</taxon>
        <taxon>Metazoa</taxon>
        <taxon>Ecdysozoa</taxon>
        <taxon>Arthropoda</taxon>
        <taxon>Hexapoda</taxon>
        <taxon>Insecta</taxon>
        <taxon>Pterygota</taxon>
        <taxon>Neoptera</taxon>
        <taxon>Endopterygota</taxon>
        <taxon>Coleoptera</taxon>
        <taxon>Polyphaga</taxon>
        <taxon>Cucujiformia</taxon>
        <taxon>Chrysomeloidea</taxon>
        <taxon>Chrysomelidae</taxon>
        <taxon>Galerucinae</taxon>
        <taxon>Alticini</taxon>
        <taxon>Psylliodes</taxon>
    </lineage>
</organism>
<dbReference type="PANTHER" id="PTHR47595">
    <property type="entry name" value="HEAT SHOCK 70 KDA PROTEIN 14"/>
    <property type="match status" value="1"/>
</dbReference>
<accession>A0A9P0CGH4</accession>
<dbReference type="PANTHER" id="PTHR47595:SF1">
    <property type="entry name" value="MYB_SANT-LIKE DNA-BINDING DOMAIN-CONTAINING PROTEIN"/>
    <property type="match status" value="1"/>
</dbReference>
<evidence type="ECO:0000313" key="4">
    <source>
        <dbReference type="Proteomes" id="UP001153636"/>
    </source>
</evidence>
<proteinExistence type="predicted"/>
<evidence type="ECO:0000313" key="3">
    <source>
        <dbReference type="EMBL" id="CAH1100936.1"/>
    </source>
</evidence>
<name>A0A9P0CGH4_9CUCU</name>
<dbReference type="Proteomes" id="UP001153636">
    <property type="component" value="Chromosome 10"/>
</dbReference>
<dbReference type="OrthoDB" id="6613329at2759"/>
<dbReference type="EMBL" id="OV651822">
    <property type="protein sequence ID" value="CAH1100936.1"/>
    <property type="molecule type" value="Genomic_DNA"/>
</dbReference>
<dbReference type="Gene3D" id="1.10.10.60">
    <property type="entry name" value="Homeodomain-like"/>
    <property type="match status" value="1"/>
</dbReference>
<sequence>MNRKPLNGEIIKTDDGQYIRYNTQIGGYELLEGVFVDQLNHTLSTEQPANPVDISTANLDEDALVEDELVEDELVEDASCANMLKKRRLWDLSTTLLMMDECTTFKMELVDPKIKNTAIYKNISKKMVEHGHNFTPEQIQNRMKTLINKYKEVRDHNNKSGNSFKDWEYYEIMENYMGQTPNITPIASCSSLGINIINAIHSKIPMTGKNKRQSSDSEEGSSSTISKRYPLHSRNNSDVSTKNGASDESPNRSKRFRTSPRVEMVAFLKDYKEDMKKRDAERMKMMQQHHEENKEMVSELISMLKETKQE</sequence>
<feature type="domain" description="Myb/SANT-like DNA-binding" evidence="2">
    <location>
        <begin position="88"/>
        <end position="175"/>
    </location>
</feature>
<feature type="compositionally biased region" description="Polar residues" evidence="1">
    <location>
        <begin position="233"/>
        <end position="248"/>
    </location>
</feature>
<dbReference type="AlphaFoldDB" id="A0A9P0CGH4"/>
<evidence type="ECO:0000256" key="1">
    <source>
        <dbReference type="SAM" id="MobiDB-lite"/>
    </source>
</evidence>
<keyword evidence="4" id="KW-1185">Reference proteome</keyword>
<dbReference type="InterPro" id="IPR044822">
    <property type="entry name" value="Myb_DNA-bind_4"/>
</dbReference>
<gene>
    <name evidence="3" type="ORF">PSYICH_LOCUS2122</name>
</gene>
<feature type="region of interest" description="Disordered" evidence="1">
    <location>
        <begin position="205"/>
        <end position="260"/>
    </location>
</feature>
<dbReference type="Pfam" id="PF13837">
    <property type="entry name" value="Myb_DNA-bind_4"/>
    <property type="match status" value="1"/>
</dbReference>
<reference evidence="3" key="1">
    <citation type="submission" date="2022-01" db="EMBL/GenBank/DDBJ databases">
        <authorList>
            <person name="King R."/>
        </authorList>
    </citation>
    <scope>NUCLEOTIDE SEQUENCE</scope>
</reference>
<evidence type="ECO:0000259" key="2">
    <source>
        <dbReference type="Pfam" id="PF13837"/>
    </source>
</evidence>
<protein>
    <recommendedName>
        <fullName evidence="2">Myb/SANT-like DNA-binding domain-containing protein</fullName>
    </recommendedName>
</protein>